<reference evidence="1" key="1">
    <citation type="submission" date="2020-02" db="EMBL/GenBank/DDBJ databases">
        <authorList>
            <person name="Meier V. D."/>
        </authorList>
    </citation>
    <scope>NUCLEOTIDE SEQUENCE</scope>
    <source>
        <strain evidence="1">AVDCRST_MAG18</strain>
    </source>
</reference>
<protein>
    <submittedName>
        <fullName evidence="1">Uncharacterized protein</fullName>
    </submittedName>
</protein>
<dbReference type="AlphaFoldDB" id="A0A6J4VGX5"/>
<accession>A0A6J4VGX5</accession>
<organism evidence="1">
    <name type="scientific">uncultured Thermomicrobiales bacterium</name>
    <dbReference type="NCBI Taxonomy" id="1645740"/>
    <lineage>
        <taxon>Bacteria</taxon>
        <taxon>Pseudomonadati</taxon>
        <taxon>Thermomicrobiota</taxon>
        <taxon>Thermomicrobia</taxon>
        <taxon>Thermomicrobiales</taxon>
        <taxon>environmental samples</taxon>
    </lineage>
</organism>
<dbReference type="EMBL" id="CADCWN010000219">
    <property type="protein sequence ID" value="CAA9579164.1"/>
    <property type="molecule type" value="Genomic_DNA"/>
</dbReference>
<sequence length="38" mass="4327">MQPGTNSGYTGGELTRIGTLLDQHRDLLLEAWHEFVNR</sequence>
<proteinExistence type="predicted"/>
<gene>
    <name evidence="1" type="ORF">AVDCRST_MAG18-2914</name>
</gene>
<name>A0A6J4VGX5_9BACT</name>
<evidence type="ECO:0000313" key="1">
    <source>
        <dbReference type="EMBL" id="CAA9579164.1"/>
    </source>
</evidence>